<gene>
    <name evidence="3" type="ORF">H9962_08340</name>
</gene>
<dbReference type="AlphaFoldDB" id="A0A9D2KKR6"/>
<organism evidence="3 4">
    <name type="scientific">Candidatus Mailhella merdigallinarum</name>
    <dbReference type="NCBI Taxonomy" id="2838658"/>
    <lineage>
        <taxon>Bacteria</taxon>
        <taxon>Pseudomonadati</taxon>
        <taxon>Thermodesulfobacteriota</taxon>
        <taxon>Desulfovibrionia</taxon>
        <taxon>Desulfovibrionales</taxon>
        <taxon>Desulfovibrionaceae</taxon>
        <taxon>Mailhella</taxon>
    </lineage>
</organism>
<evidence type="ECO:0000256" key="1">
    <source>
        <dbReference type="SAM" id="MobiDB-lite"/>
    </source>
</evidence>
<name>A0A9D2KKR6_9BACT</name>
<evidence type="ECO:0000313" key="4">
    <source>
        <dbReference type="Proteomes" id="UP000824225"/>
    </source>
</evidence>
<proteinExistence type="predicted"/>
<feature type="transmembrane region" description="Helical" evidence="2">
    <location>
        <begin position="134"/>
        <end position="154"/>
    </location>
</feature>
<accession>A0A9D2KKR6</accession>
<keyword evidence="2" id="KW-0472">Membrane</keyword>
<dbReference type="EMBL" id="DXAN01000026">
    <property type="protein sequence ID" value="HJA09179.1"/>
    <property type="molecule type" value="Genomic_DNA"/>
</dbReference>
<protein>
    <submittedName>
        <fullName evidence="3">Uncharacterized protein</fullName>
    </submittedName>
</protein>
<evidence type="ECO:0000313" key="3">
    <source>
        <dbReference type="EMBL" id="HJA09179.1"/>
    </source>
</evidence>
<reference evidence="3" key="1">
    <citation type="journal article" date="2021" name="PeerJ">
        <title>Extensive microbial diversity within the chicken gut microbiome revealed by metagenomics and culture.</title>
        <authorList>
            <person name="Gilroy R."/>
            <person name="Ravi A."/>
            <person name="Getino M."/>
            <person name="Pursley I."/>
            <person name="Horton D.L."/>
            <person name="Alikhan N.F."/>
            <person name="Baker D."/>
            <person name="Gharbi K."/>
            <person name="Hall N."/>
            <person name="Watson M."/>
            <person name="Adriaenssens E.M."/>
            <person name="Foster-Nyarko E."/>
            <person name="Jarju S."/>
            <person name="Secka A."/>
            <person name="Antonio M."/>
            <person name="Oren A."/>
            <person name="Chaudhuri R.R."/>
            <person name="La Ragione R."/>
            <person name="Hildebrand F."/>
            <person name="Pallen M.J."/>
        </authorList>
    </citation>
    <scope>NUCLEOTIDE SEQUENCE</scope>
    <source>
        <strain evidence="3">CHK186-16707</strain>
    </source>
</reference>
<reference evidence="3" key="2">
    <citation type="submission" date="2021-04" db="EMBL/GenBank/DDBJ databases">
        <authorList>
            <person name="Gilroy R."/>
        </authorList>
    </citation>
    <scope>NUCLEOTIDE SEQUENCE</scope>
    <source>
        <strain evidence="3">CHK186-16707</strain>
    </source>
</reference>
<keyword evidence="2" id="KW-1133">Transmembrane helix</keyword>
<evidence type="ECO:0000256" key="2">
    <source>
        <dbReference type="SAM" id="Phobius"/>
    </source>
</evidence>
<dbReference type="Proteomes" id="UP000824225">
    <property type="component" value="Unassembled WGS sequence"/>
</dbReference>
<comment type="caution">
    <text evidence="3">The sequence shown here is derived from an EMBL/GenBank/DDBJ whole genome shotgun (WGS) entry which is preliminary data.</text>
</comment>
<keyword evidence="2" id="KW-0812">Transmembrane</keyword>
<feature type="region of interest" description="Disordered" evidence="1">
    <location>
        <begin position="1"/>
        <end position="20"/>
    </location>
</feature>
<sequence length="155" mass="17390">MSEEMKESTPPAETANLMPEAPNLSYEDACALVKRNGRLISEDDIELVVLVTLHNEIMRLTHENLQAHQRLAEEGNKKHRAAMTEIMKRAADDLRKGVAAEKDAFTSAVRSVALENVTALISQHQKDMAEHRQTIRVCTFLCCACLALTVFLFLR</sequence>